<evidence type="ECO:0000256" key="3">
    <source>
        <dbReference type="ARBA" id="ARBA00038088"/>
    </source>
</evidence>
<sequence length="369" mass="42022">MRFKLKHNSGYELCILPEISQIREFLSSVDGTKYILVSNTKPPEEFADLFIIQTLPNKHGFLTSQQKFAKTSEAQALEAELGLSVIDSPFTLKDIGGAKPLKDYTAQLINAEKHGYKAKGIFLVGIPGTGKTFFPKCFAGELKRKLIALNLSQIMDSDEPISKINEIFSYLDARNKIYPDEKFVILIDEIEKMIGNTSPKEKQMLGRLLTVLNDMHTSACEYVFNAIFFATANDLGSILDNNPEFLRRGRWDELFFISLPTHEYAKEMFEIYIRKFKLDFMLEIVSLDKIFALIENLYQKDNPIPNKFPYTPAEIENFCKRIDFLKKAKGDDFSESDIKNCVAMIIPLGKSAKDGINKMAGQKELFIEI</sequence>
<keyword evidence="7" id="KW-1185">Reference proteome</keyword>
<proteinExistence type="inferred from homology"/>
<comment type="similarity">
    <text evidence="3">Belongs to the AAA ATPase family. Highly divergent.</text>
</comment>
<organism evidence="6 7">
    <name type="scientific">Campylobacter majalis</name>
    <dbReference type="NCBI Taxonomy" id="2790656"/>
    <lineage>
        <taxon>Bacteria</taxon>
        <taxon>Pseudomonadati</taxon>
        <taxon>Campylobacterota</taxon>
        <taxon>Epsilonproteobacteria</taxon>
        <taxon>Campylobacterales</taxon>
        <taxon>Campylobacteraceae</taxon>
        <taxon>Campylobacter</taxon>
    </lineage>
</organism>
<dbReference type="InterPro" id="IPR052381">
    <property type="entry name" value="AAA_domain_protein"/>
</dbReference>
<dbReference type="SUPFAM" id="SSF52540">
    <property type="entry name" value="P-loop containing nucleoside triphosphate hydrolases"/>
    <property type="match status" value="1"/>
</dbReference>
<gene>
    <name evidence="6" type="ORF">LMG7974_01590</name>
</gene>
<evidence type="ECO:0000313" key="7">
    <source>
        <dbReference type="Proteomes" id="UP000789803"/>
    </source>
</evidence>
<accession>A0ABM8Q947</accession>
<dbReference type="InterPro" id="IPR003959">
    <property type="entry name" value="ATPase_AAA_core"/>
</dbReference>
<evidence type="ECO:0000256" key="2">
    <source>
        <dbReference type="ARBA" id="ARBA00022840"/>
    </source>
</evidence>
<dbReference type="InterPro" id="IPR003593">
    <property type="entry name" value="AAA+_ATPase"/>
</dbReference>
<name>A0ABM8Q947_9BACT</name>
<keyword evidence="2" id="KW-0067">ATP-binding</keyword>
<dbReference type="SMART" id="SM00382">
    <property type="entry name" value="AAA"/>
    <property type="match status" value="1"/>
</dbReference>
<evidence type="ECO:0000256" key="4">
    <source>
        <dbReference type="ARBA" id="ARBA00040480"/>
    </source>
</evidence>
<reference evidence="6 7" key="1">
    <citation type="submission" date="2020-11" db="EMBL/GenBank/DDBJ databases">
        <authorList>
            <person name="Peeters C."/>
        </authorList>
    </citation>
    <scope>NUCLEOTIDE SEQUENCE [LARGE SCALE GENOMIC DNA]</scope>
    <source>
        <strain evidence="6 7">LMG 7974</strain>
    </source>
</reference>
<protein>
    <recommendedName>
        <fullName evidence="4">Uncharacterized AAA domain-containing protein ycf46</fullName>
    </recommendedName>
</protein>
<dbReference type="Pfam" id="PF00004">
    <property type="entry name" value="AAA"/>
    <property type="match status" value="1"/>
</dbReference>
<dbReference type="PANTHER" id="PTHR42960:SF1">
    <property type="entry name" value="YCF46 PROTEIN"/>
    <property type="match status" value="1"/>
</dbReference>
<feature type="domain" description="AAA+ ATPase" evidence="5">
    <location>
        <begin position="117"/>
        <end position="261"/>
    </location>
</feature>
<dbReference type="Proteomes" id="UP000789803">
    <property type="component" value="Unassembled WGS sequence"/>
</dbReference>
<evidence type="ECO:0000313" key="6">
    <source>
        <dbReference type="EMBL" id="CAD7289513.1"/>
    </source>
</evidence>
<dbReference type="PANTHER" id="PTHR42960">
    <property type="entry name" value="YCF46 PROTEIN"/>
    <property type="match status" value="1"/>
</dbReference>
<comment type="caution">
    <text evidence="6">The sequence shown here is derived from an EMBL/GenBank/DDBJ whole genome shotgun (WGS) entry which is preliminary data.</text>
</comment>
<dbReference type="Gene3D" id="3.40.50.300">
    <property type="entry name" value="P-loop containing nucleotide triphosphate hydrolases"/>
    <property type="match status" value="1"/>
</dbReference>
<dbReference type="RefSeq" id="WP_229933369.1">
    <property type="nucleotide sequence ID" value="NZ_CAJHOF010000017.1"/>
</dbReference>
<keyword evidence="1" id="KW-0547">Nucleotide-binding</keyword>
<dbReference type="InterPro" id="IPR027417">
    <property type="entry name" value="P-loop_NTPase"/>
</dbReference>
<evidence type="ECO:0000259" key="5">
    <source>
        <dbReference type="SMART" id="SM00382"/>
    </source>
</evidence>
<dbReference type="EMBL" id="CAJHOF010000017">
    <property type="protein sequence ID" value="CAD7289513.1"/>
    <property type="molecule type" value="Genomic_DNA"/>
</dbReference>
<evidence type="ECO:0000256" key="1">
    <source>
        <dbReference type="ARBA" id="ARBA00022741"/>
    </source>
</evidence>